<dbReference type="SUPFAM" id="SSF143100">
    <property type="entry name" value="TTHA1013/TTHA0281-like"/>
    <property type="match status" value="1"/>
</dbReference>
<protein>
    <submittedName>
        <fullName evidence="1">2-oxoisovalerate dehydrogenase</fullName>
    </submittedName>
</protein>
<proteinExistence type="predicted"/>
<gene>
    <name evidence="1" type="ORF">EVG15_04060</name>
</gene>
<dbReference type="EMBL" id="SGBB01000005">
    <property type="protein sequence ID" value="RZD18765.1"/>
    <property type="molecule type" value="Genomic_DNA"/>
</dbReference>
<dbReference type="Gene3D" id="3.30.160.250">
    <property type="match status" value="1"/>
</dbReference>
<accession>A0A519BNB9</accession>
<evidence type="ECO:0000313" key="1">
    <source>
        <dbReference type="EMBL" id="RZD18765.1"/>
    </source>
</evidence>
<evidence type="ECO:0000313" key="2">
    <source>
        <dbReference type="Proteomes" id="UP000319296"/>
    </source>
</evidence>
<reference evidence="1 2" key="1">
    <citation type="journal article" date="2019" name="ISME J.">
        <title>Insights into ecological role of a new deltaproteobacterial order Candidatus Acidulodesulfobacterales by metagenomics and metatranscriptomics.</title>
        <authorList>
            <person name="Tan S."/>
            <person name="Liu J."/>
            <person name="Fang Y."/>
            <person name="Hedlund B.P."/>
            <person name="Lian Z.H."/>
            <person name="Huang L.Y."/>
            <person name="Li J.T."/>
            <person name="Huang L.N."/>
            <person name="Li W.J."/>
            <person name="Jiang H.C."/>
            <person name="Dong H.L."/>
            <person name="Shu W.S."/>
        </authorList>
    </citation>
    <scope>NUCLEOTIDE SEQUENCE [LARGE SCALE GENOMIC DNA]</scope>
    <source>
        <strain evidence="1">AP1</strain>
    </source>
</reference>
<dbReference type="InterPro" id="IPR035069">
    <property type="entry name" value="TTHA1013/TTHA0281-like"/>
</dbReference>
<comment type="caution">
    <text evidence="1">The sequence shown here is derived from an EMBL/GenBank/DDBJ whole genome shotgun (WGS) entry which is preliminary data.</text>
</comment>
<dbReference type="AlphaFoldDB" id="A0A519BNB9"/>
<organism evidence="1 2">
    <name type="scientific">Candidatus Acididesulfobacter diazotrophicus</name>
    <dbReference type="NCBI Taxonomy" id="2597226"/>
    <lineage>
        <taxon>Bacteria</taxon>
        <taxon>Deltaproteobacteria</taxon>
        <taxon>Candidatus Acidulodesulfobacterales</taxon>
        <taxon>Candidatus Acididesulfobacter</taxon>
    </lineage>
</organism>
<sequence length="70" mass="8021">MDEIIFLVEEDIESGYTAKALGYSIFTEGETIAELRKNIKNALECHFDNKADIPKIIRLHQSKEEVFAYA</sequence>
<dbReference type="Proteomes" id="UP000319296">
    <property type="component" value="Unassembled WGS sequence"/>
</dbReference>
<name>A0A519BNB9_9DELT</name>